<name>A0AAE1D1F2_9GAST</name>
<accession>A0AAE1D1F2</accession>
<dbReference type="Proteomes" id="UP001283361">
    <property type="component" value="Unassembled WGS sequence"/>
</dbReference>
<keyword evidence="3" id="KW-1185">Reference proteome</keyword>
<comment type="caution">
    <text evidence="2">The sequence shown here is derived from an EMBL/GenBank/DDBJ whole genome shotgun (WGS) entry which is preliminary data.</text>
</comment>
<evidence type="ECO:0000313" key="3">
    <source>
        <dbReference type="Proteomes" id="UP001283361"/>
    </source>
</evidence>
<organism evidence="2 3">
    <name type="scientific">Elysia crispata</name>
    <name type="common">lettuce slug</name>
    <dbReference type="NCBI Taxonomy" id="231223"/>
    <lineage>
        <taxon>Eukaryota</taxon>
        <taxon>Metazoa</taxon>
        <taxon>Spiralia</taxon>
        <taxon>Lophotrochozoa</taxon>
        <taxon>Mollusca</taxon>
        <taxon>Gastropoda</taxon>
        <taxon>Heterobranchia</taxon>
        <taxon>Euthyneura</taxon>
        <taxon>Panpulmonata</taxon>
        <taxon>Sacoglossa</taxon>
        <taxon>Placobranchoidea</taxon>
        <taxon>Plakobranchidae</taxon>
        <taxon>Elysia</taxon>
    </lineage>
</organism>
<evidence type="ECO:0000313" key="2">
    <source>
        <dbReference type="EMBL" id="KAK3751703.1"/>
    </source>
</evidence>
<feature type="region of interest" description="Disordered" evidence="1">
    <location>
        <begin position="77"/>
        <end position="97"/>
    </location>
</feature>
<dbReference type="EMBL" id="JAWDGP010005809">
    <property type="protein sequence ID" value="KAK3751703.1"/>
    <property type="molecule type" value="Genomic_DNA"/>
</dbReference>
<protein>
    <submittedName>
        <fullName evidence="2">Uncharacterized protein</fullName>
    </submittedName>
</protein>
<reference evidence="2" key="1">
    <citation type="journal article" date="2023" name="G3 (Bethesda)">
        <title>A reference genome for the long-term kleptoplast-retaining sea slug Elysia crispata morphotype clarki.</title>
        <authorList>
            <person name="Eastman K.E."/>
            <person name="Pendleton A.L."/>
            <person name="Shaikh M.A."/>
            <person name="Suttiyut T."/>
            <person name="Ogas R."/>
            <person name="Tomko P."/>
            <person name="Gavelis G."/>
            <person name="Widhalm J.R."/>
            <person name="Wisecaver J.H."/>
        </authorList>
    </citation>
    <scope>NUCLEOTIDE SEQUENCE</scope>
    <source>
        <strain evidence="2">ECLA1</strain>
    </source>
</reference>
<gene>
    <name evidence="2" type="ORF">RRG08_065609</name>
</gene>
<sequence length="344" mass="37512">MIKPPISEATIPEIRELRVHAHILPVGHQDVATDIVILDPILQSDENPKLASSLSIVADRSDRGCCLTCTVAAAASGGEGTPSSATPAVGRQGMVRRNPPYTPLSSYVFSVKFEIRDCRGPNSSHISPNSTERIHCIRGPLLLPPKNCETWSTASQSDTLAAADQQTVNRPGLLVFRSESSSSLAGEAGTGRSPPLPAPLPHAPLASWFTCHMRRERSNYSCSTRMEISSMIQHGSRVSTHDFFTLRLLEPHAMRQGVHYTLHGIHATLYLAASWPFNGFTVLESTRPAHCHKLEGIKSEYLRSCLITSPGKDAAWGQRSATRPGTHNIIIIVKRSGSQQRYLS</sequence>
<dbReference type="AlphaFoldDB" id="A0AAE1D1F2"/>
<proteinExistence type="predicted"/>
<evidence type="ECO:0000256" key="1">
    <source>
        <dbReference type="SAM" id="MobiDB-lite"/>
    </source>
</evidence>